<evidence type="ECO:0000313" key="3">
    <source>
        <dbReference type="Proteomes" id="UP000799772"/>
    </source>
</evidence>
<gene>
    <name evidence="2" type="ORF">NA57DRAFT_55262</name>
</gene>
<feature type="compositionally biased region" description="Polar residues" evidence="1">
    <location>
        <begin position="28"/>
        <end position="42"/>
    </location>
</feature>
<feature type="region of interest" description="Disordered" evidence="1">
    <location>
        <begin position="28"/>
        <end position="178"/>
    </location>
</feature>
<reference evidence="2" key="1">
    <citation type="journal article" date="2020" name="Stud. Mycol.">
        <title>101 Dothideomycetes genomes: a test case for predicting lifestyles and emergence of pathogens.</title>
        <authorList>
            <person name="Haridas S."/>
            <person name="Albert R."/>
            <person name="Binder M."/>
            <person name="Bloem J."/>
            <person name="Labutti K."/>
            <person name="Salamov A."/>
            <person name="Andreopoulos B."/>
            <person name="Baker S."/>
            <person name="Barry K."/>
            <person name="Bills G."/>
            <person name="Bluhm B."/>
            <person name="Cannon C."/>
            <person name="Castanera R."/>
            <person name="Culley D."/>
            <person name="Daum C."/>
            <person name="Ezra D."/>
            <person name="Gonzalez J."/>
            <person name="Henrissat B."/>
            <person name="Kuo A."/>
            <person name="Liang C."/>
            <person name="Lipzen A."/>
            <person name="Lutzoni F."/>
            <person name="Magnuson J."/>
            <person name="Mondo S."/>
            <person name="Nolan M."/>
            <person name="Ohm R."/>
            <person name="Pangilinan J."/>
            <person name="Park H.-J."/>
            <person name="Ramirez L."/>
            <person name="Alfaro M."/>
            <person name="Sun H."/>
            <person name="Tritt A."/>
            <person name="Yoshinaga Y."/>
            <person name="Zwiers L.-H."/>
            <person name="Turgeon B."/>
            <person name="Goodwin S."/>
            <person name="Spatafora J."/>
            <person name="Crous P."/>
            <person name="Grigoriev I."/>
        </authorList>
    </citation>
    <scope>NUCLEOTIDE SEQUENCE</scope>
    <source>
        <strain evidence="2">CBS 133067</strain>
    </source>
</reference>
<evidence type="ECO:0000256" key="1">
    <source>
        <dbReference type="SAM" id="MobiDB-lite"/>
    </source>
</evidence>
<feature type="compositionally biased region" description="Low complexity" evidence="1">
    <location>
        <begin position="67"/>
        <end position="80"/>
    </location>
</feature>
<sequence length="388" mass="42965">MLKLNFRSSIGPGRPISSEFLQITLTPTSASPSKFRPFSSSHRFADGEISGSNPSSQQYTSRRAKIASSQSANQAIQSLSRSPPREPSNSGTVRAGTPNRPQRRKPGVGGLRFGPAIDAPVGDGQRGAPAQRAAPSPPIRREASGPREPTAPVVRKVQFGQRTNTPSRFDPPRSEGVPEVRRRLALAPAPAQEEVSEGPKSGLDIFGRTAEEEDLDRVEDIVVQEIDLEQERETETEHRTGALAASHGVTDNECAQKRAAVLDEFRLKEENVRNTKPVFPDQRPGKYLKNKYRKEREEWIAQLPREDKFFPHTAETVRQLNGLFDGGRYTISKTDNKTTNGMVMAAVERYTSFNQTYAEHQRGGILKHVSRALHEQDVAQSAQAAQRR</sequence>
<dbReference type="AlphaFoldDB" id="A0A9P4IHI0"/>
<feature type="compositionally biased region" description="Polar residues" evidence="1">
    <location>
        <begin position="50"/>
        <end position="61"/>
    </location>
</feature>
<dbReference type="Proteomes" id="UP000799772">
    <property type="component" value="Unassembled WGS sequence"/>
</dbReference>
<organism evidence="2 3">
    <name type="scientific">Rhizodiscina lignyota</name>
    <dbReference type="NCBI Taxonomy" id="1504668"/>
    <lineage>
        <taxon>Eukaryota</taxon>
        <taxon>Fungi</taxon>
        <taxon>Dikarya</taxon>
        <taxon>Ascomycota</taxon>
        <taxon>Pezizomycotina</taxon>
        <taxon>Dothideomycetes</taxon>
        <taxon>Pleosporomycetidae</taxon>
        <taxon>Aulographales</taxon>
        <taxon>Rhizodiscinaceae</taxon>
        <taxon>Rhizodiscina</taxon>
    </lineage>
</organism>
<proteinExistence type="predicted"/>
<accession>A0A9P4IHI0</accession>
<comment type="caution">
    <text evidence="2">The sequence shown here is derived from an EMBL/GenBank/DDBJ whole genome shotgun (WGS) entry which is preliminary data.</text>
</comment>
<protein>
    <submittedName>
        <fullName evidence="2">Uncharacterized protein</fullName>
    </submittedName>
</protein>
<keyword evidence="3" id="KW-1185">Reference proteome</keyword>
<name>A0A9P4IHI0_9PEZI</name>
<dbReference type="EMBL" id="ML978125">
    <property type="protein sequence ID" value="KAF2099289.1"/>
    <property type="molecule type" value="Genomic_DNA"/>
</dbReference>
<evidence type="ECO:0000313" key="2">
    <source>
        <dbReference type="EMBL" id="KAF2099289.1"/>
    </source>
</evidence>